<dbReference type="InterPro" id="IPR029063">
    <property type="entry name" value="SAM-dependent_MTases_sf"/>
</dbReference>
<dbReference type="SUPFAM" id="SSF53335">
    <property type="entry name" value="S-adenosyl-L-methionine-dependent methyltransferases"/>
    <property type="match status" value="1"/>
</dbReference>
<dbReference type="PROSITE" id="PS51612">
    <property type="entry name" value="SAM_MT_2O_PK"/>
    <property type="match status" value="1"/>
</dbReference>
<dbReference type="EMBL" id="MN740686">
    <property type="protein sequence ID" value="QHU07759.1"/>
    <property type="molecule type" value="Genomic_DNA"/>
</dbReference>
<dbReference type="GO" id="GO:0004483">
    <property type="term" value="F:methyltransferase cap1 activity"/>
    <property type="evidence" value="ECO:0007669"/>
    <property type="project" value="InterPro"/>
</dbReference>
<sequence>MEKENLIKLKGEIENIISSKKINILPPFYVKDYPQHIKYTDNCKVDKRLCLHLGQRKLFNGLLYYLSTRTITNESNFTCLYIGAAPGHNISGIAKLFPTVNFILYDGQKMHTVGNNVHIIQKLFFINDEVNELTINRNIKFKNNKVFSGSYLENKDDILFVSDIRSTSSTKTHEECVFDDMNLQKNIILQLKPNSFFLKFRIPYTMKSINYLDGELFVQPFNKVSSTECRLMGEDLTSRVWELEKHEDTLFYINTVLREWASYNVLKVKGGDSCFDCALEQKVVTLYLTKYNSNLFIDPILETNIINMRNWMTKIHDVFMELNKKDHGRLPIIRSVDEFLSFKDSISIVKTMLSNYTIMPDKYKDQLDNLLKTNESLILKVKTYGSPIHNVLKIYGKTILNLFIVNYCMRNSLELLQVNEIIQYDLIEDVLNDFITQKLDIASLVSFDEEKYNMETVCKEMVLSLLGCIHEIYDNEYGEGTGHIICKRLCTFIISNSKLMENDELVLYKGTSKNKIRDIYIKMGWNFESSYKYIIKDDSNCEQEFIFTLNVPIEKNLLLESKPVGKKKDFKQIEEDVCLKFLRVLEEKEVIKPFPDTVVRFKPEVYLP</sequence>
<evidence type="ECO:0000313" key="1">
    <source>
        <dbReference type="EMBL" id="QHU07759.1"/>
    </source>
</evidence>
<reference evidence="1" key="1">
    <citation type="journal article" date="2020" name="Nature">
        <title>Giant virus diversity and host interactions through global metagenomics.</title>
        <authorList>
            <person name="Schulz F."/>
            <person name="Roux S."/>
            <person name="Paez-Espino D."/>
            <person name="Jungbluth S."/>
            <person name="Walsh D.A."/>
            <person name="Denef V.J."/>
            <person name="McMahon K.D."/>
            <person name="Konstantinidis K.T."/>
            <person name="Eloe-Fadrosh E.A."/>
            <person name="Kyrpides N.C."/>
            <person name="Woyke T."/>
        </authorList>
    </citation>
    <scope>NUCLEOTIDE SEQUENCE</scope>
    <source>
        <strain evidence="1">GVMAG-S-1041349-163</strain>
    </source>
</reference>
<accession>A0A6C0JQD0</accession>
<name>A0A6C0JQD0_9ZZZZ</name>
<dbReference type="InterPro" id="IPR025804">
    <property type="entry name" value="Pox/kineto_cap_MeTfrase"/>
</dbReference>
<dbReference type="AlphaFoldDB" id="A0A6C0JQD0"/>
<dbReference type="GO" id="GO:0006370">
    <property type="term" value="P:7-methylguanosine mRNA capping"/>
    <property type="evidence" value="ECO:0007669"/>
    <property type="project" value="InterPro"/>
</dbReference>
<organism evidence="1">
    <name type="scientific">viral metagenome</name>
    <dbReference type="NCBI Taxonomy" id="1070528"/>
    <lineage>
        <taxon>unclassified sequences</taxon>
        <taxon>metagenomes</taxon>
        <taxon>organismal metagenomes</taxon>
    </lineage>
</organism>
<proteinExistence type="predicted"/>
<protein>
    <submittedName>
        <fullName evidence="1">Uncharacterized protein</fullName>
    </submittedName>
</protein>
<dbReference type="Gene3D" id="3.40.50.150">
    <property type="entry name" value="Vaccinia Virus protein VP39"/>
    <property type="match status" value="1"/>
</dbReference>
<dbReference type="CDD" id="cd20760">
    <property type="entry name" value="capping_2-OMTase_Mimiviridae"/>
    <property type="match status" value="1"/>
</dbReference>